<accession>A0A6G0WP78</accession>
<dbReference type="PANTHER" id="PTHR31585:SF5">
    <property type="entry name" value="RNA-BINDING S4 DOMAIN-CONTAINING PROTEIN"/>
    <property type="match status" value="1"/>
</dbReference>
<keyword evidence="4 7" id="KW-0812">Transmembrane</keyword>
<evidence type="ECO:0008006" key="10">
    <source>
        <dbReference type="Google" id="ProtNLM"/>
    </source>
</evidence>
<dbReference type="Pfam" id="PF03092">
    <property type="entry name" value="BT1"/>
    <property type="match status" value="1"/>
</dbReference>
<feature type="transmembrane region" description="Helical" evidence="7">
    <location>
        <begin position="511"/>
        <end position="534"/>
    </location>
</feature>
<proteinExistence type="inferred from homology"/>
<feature type="transmembrane region" description="Helical" evidence="7">
    <location>
        <begin position="172"/>
        <end position="193"/>
    </location>
</feature>
<keyword evidence="6 7" id="KW-0472">Membrane</keyword>
<dbReference type="VEuPathDB" id="FungiDB:AeMF1_006780"/>
<dbReference type="AlphaFoldDB" id="A0A6G0WP78"/>
<feature type="transmembrane region" description="Helical" evidence="7">
    <location>
        <begin position="46"/>
        <end position="67"/>
    </location>
</feature>
<evidence type="ECO:0000256" key="2">
    <source>
        <dbReference type="ARBA" id="ARBA00007015"/>
    </source>
</evidence>
<evidence type="ECO:0000256" key="5">
    <source>
        <dbReference type="ARBA" id="ARBA00022989"/>
    </source>
</evidence>
<evidence type="ECO:0000256" key="6">
    <source>
        <dbReference type="ARBA" id="ARBA00023136"/>
    </source>
</evidence>
<comment type="caution">
    <text evidence="8">The sequence shown here is derived from an EMBL/GenBank/DDBJ whole genome shotgun (WGS) entry which is preliminary data.</text>
</comment>
<dbReference type="EMBL" id="VJMJ01000167">
    <property type="protein sequence ID" value="KAF0729196.1"/>
    <property type="molecule type" value="Genomic_DNA"/>
</dbReference>
<keyword evidence="5 7" id="KW-1133">Transmembrane helix</keyword>
<feature type="transmembrane region" description="Helical" evidence="7">
    <location>
        <begin position="245"/>
        <end position="269"/>
    </location>
</feature>
<evidence type="ECO:0000256" key="7">
    <source>
        <dbReference type="SAM" id="Phobius"/>
    </source>
</evidence>
<comment type="subcellular location">
    <subcellularLocation>
        <location evidence="1">Membrane</location>
        <topology evidence="1">Multi-pass membrane protein</topology>
    </subcellularLocation>
</comment>
<organism evidence="8 9">
    <name type="scientific">Aphanomyces euteiches</name>
    <dbReference type="NCBI Taxonomy" id="100861"/>
    <lineage>
        <taxon>Eukaryota</taxon>
        <taxon>Sar</taxon>
        <taxon>Stramenopiles</taxon>
        <taxon>Oomycota</taxon>
        <taxon>Saprolegniomycetes</taxon>
        <taxon>Saprolegniales</taxon>
        <taxon>Verrucalvaceae</taxon>
        <taxon>Aphanomyces</taxon>
    </lineage>
</organism>
<keyword evidence="9" id="KW-1185">Reference proteome</keyword>
<feature type="transmembrane region" description="Helical" evidence="7">
    <location>
        <begin position="115"/>
        <end position="135"/>
    </location>
</feature>
<evidence type="ECO:0000313" key="8">
    <source>
        <dbReference type="EMBL" id="KAF0729196.1"/>
    </source>
</evidence>
<evidence type="ECO:0000256" key="3">
    <source>
        <dbReference type="ARBA" id="ARBA00022448"/>
    </source>
</evidence>
<dbReference type="Proteomes" id="UP000481153">
    <property type="component" value="Unassembled WGS sequence"/>
</dbReference>
<protein>
    <recommendedName>
        <fullName evidence="10">Transmembrane protein</fullName>
    </recommendedName>
</protein>
<evidence type="ECO:0000256" key="4">
    <source>
        <dbReference type="ARBA" id="ARBA00022692"/>
    </source>
</evidence>
<dbReference type="Gene3D" id="1.20.1250.20">
    <property type="entry name" value="MFS general substrate transporter like domains"/>
    <property type="match status" value="1"/>
</dbReference>
<keyword evidence="3" id="KW-0813">Transport</keyword>
<comment type="similarity">
    <text evidence="2">Belongs to the major facilitator superfamily. Folate-biopterin transporter (TC 2.A.71) family.</text>
</comment>
<name>A0A6G0WP78_9STRA</name>
<dbReference type="InterPro" id="IPR036259">
    <property type="entry name" value="MFS_trans_sf"/>
</dbReference>
<feature type="transmembrane region" description="Helical" evidence="7">
    <location>
        <begin position="471"/>
        <end position="490"/>
    </location>
</feature>
<dbReference type="SUPFAM" id="SSF103473">
    <property type="entry name" value="MFS general substrate transporter"/>
    <property type="match status" value="1"/>
</dbReference>
<dbReference type="PANTHER" id="PTHR31585">
    <property type="entry name" value="FOLATE-BIOPTERIN TRANSPORTER 1, CHLOROPLASTIC"/>
    <property type="match status" value="1"/>
</dbReference>
<feature type="transmembrane region" description="Helical" evidence="7">
    <location>
        <begin position="303"/>
        <end position="326"/>
    </location>
</feature>
<sequence length="549" mass="60851">MKSPSAQLTGEKFHEVKTPTDGLVVLENGALRAAKGPVSVYSWKNFGMLVHMAALGTIYSTISGVIYSVLNNYLHMSATLVATTTALVAFPRALRIFTGMLSDTVPICGYRRRPYMLLGWSLVFVACLIMAVIPIGDPYYRDATIAKINPSKLTPEQLATIDMDAPQRGIKLMVLMMIANFGSVIAVSGYNGALIDLSQQEPEAFRGRAMGESMVAYQFFAIISAFFTGLGLNSPSYGGTFTWTVGFNGVMGFCAGMAAITLPFTWFCIQEDRVLTKPTISVFKFVYELLQRRLIYRYITFRFFYNVFSLFSVTSSSAIQSTWAGVEPVNNGIAAMLAAAVNMLGTYLIQRFGLHWNWRMVIILAQILVVCIDIVPTMLTIWNVVRNQWFWLGVPLLDEIPTAAMDFVGALFLFEVDAPGFEATLFGLSTSSQRVGIPFATVLTKTVNSFLDVERTFIEKDDFHVRSQVTIAYAIAYSVNIFAIVFVVLLPRQKDQLHELQRQGQTSKIRGTLLLIVLLFALSWTFMTNILSLFSSTKCLRIAGGTGCK</sequence>
<reference evidence="8 9" key="1">
    <citation type="submission" date="2019-07" db="EMBL/GenBank/DDBJ databases">
        <title>Genomics analysis of Aphanomyces spp. identifies a new class of oomycete effector associated with host adaptation.</title>
        <authorList>
            <person name="Gaulin E."/>
        </authorList>
    </citation>
    <scope>NUCLEOTIDE SEQUENCE [LARGE SCALE GENOMIC DNA]</scope>
    <source>
        <strain evidence="8 9">ATCC 201684</strain>
    </source>
</reference>
<gene>
    <name evidence="8" type="ORF">Ae201684_013173</name>
</gene>
<evidence type="ECO:0000256" key="1">
    <source>
        <dbReference type="ARBA" id="ARBA00004141"/>
    </source>
</evidence>
<feature type="transmembrane region" description="Helical" evidence="7">
    <location>
        <begin position="361"/>
        <end position="385"/>
    </location>
</feature>
<feature type="transmembrane region" description="Helical" evidence="7">
    <location>
        <begin position="214"/>
        <end position="233"/>
    </location>
</feature>
<dbReference type="GO" id="GO:0016020">
    <property type="term" value="C:membrane"/>
    <property type="evidence" value="ECO:0007669"/>
    <property type="project" value="UniProtKB-SubCell"/>
</dbReference>
<evidence type="ECO:0000313" key="9">
    <source>
        <dbReference type="Proteomes" id="UP000481153"/>
    </source>
</evidence>
<dbReference type="InterPro" id="IPR039309">
    <property type="entry name" value="BT1"/>
</dbReference>
<feature type="transmembrane region" description="Helical" evidence="7">
    <location>
        <begin position="332"/>
        <end position="349"/>
    </location>
</feature>